<dbReference type="EMBL" id="JAGTJQ010000009">
    <property type="protein sequence ID" value="KAH7024718.1"/>
    <property type="molecule type" value="Genomic_DNA"/>
</dbReference>
<sequence length="236" mass="25195">MLFSKLTTPTLFLAALSTASPLPAHTQSLPACPTTFTTSTAGIPAHEIASLFSSTTVPLHPSAAADIEHIRATVALYGIALDGKNWPMLEQVFTSDVRANYSAVGVMEGIEAIQTTLEASLEPVGFTQHQFSTTVIQLCRDETVDAATGEHGGAAPGKTAAVSIAYTTTAHFPVGPDGAMLPTLDAAAVLTGYVMYQDVWVKEEVDEGAEWRIRKRNTITMVSLNLHHWTVEEAQD</sequence>
<dbReference type="AlphaFoldDB" id="A0A9P8XZX4"/>
<gene>
    <name evidence="3" type="ORF">B0I36DRAFT_352923</name>
</gene>
<protein>
    <submittedName>
        <fullName evidence="3">SnoaL-like domain-containing protein</fullName>
    </submittedName>
</protein>
<dbReference type="Gene3D" id="3.10.450.50">
    <property type="match status" value="1"/>
</dbReference>
<name>A0A9P8XZX4_9PEZI</name>
<evidence type="ECO:0000313" key="3">
    <source>
        <dbReference type="EMBL" id="KAH7024718.1"/>
    </source>
</evidence>
<dbReference type="GeneID" id="70186712"/>
<keyword evidence="1" id="KW-0732">Signal</keyword>
<dbReference type="OrthoDB" id="2148716at2759"/>
<feature type="chain" id="PRO_5040477508" evidence="1">
    <location>
        <begin position="27"/>
        <end position="236"/>
    </location>
</feature>
<organism evidence="3 4">
    <name type="scientific">Microdochium trichocladiopsis</name>
    <dbReference type="NCBI Taxonomy" id="1682393"/>
    <lineage>
        <taxon>Eukaryota</taxon>
        <taxon>Fungi</taxon>
        <taxon>Dikarya</taxon>
        <taxon>Ascomycota</taxon>
        <taxon>Pezizomycotina</taxon>
        <taxon>Sordariomycetes</taxon>
        <taxon>Xylariomycetidae</taxon>
        <taxon>Xylariales</taxon>
        <taxon>Microdochiaceae</taxon>
        <taxon>Microdochium</taxon>
    </lineage>
</organism>
<dbReference type="InterPro" id="IPR032710">
    <property type="entry name" value="NTF2-like_dom_sf"/>
</dbReference>
<comment type="caution">
    <text evidence="3">The sequence shown here is derived from an EMBL/GenBank/DDBJ whole genome shotgun (WGS) entry which is preliminary data.</text>
</comment>
<reference evidence="3" key="1">
    <citation type="journal article" date="2021" name="Nat. Commun.">
        <title>Genetic determinants of endophytism in the Arabidopsis root mycobiome.</title>
        <authorList>
            <person name="Mesny F."/>
            <person name="Miyauchi S."/>
            <person name="Thiergart T."/>
            <person name="Pickel B."/>
            <person name="Atanasova L."/>
            <person name="Karlsson M."/>
            <person name="Huettel B."/>
            <person name="Barry K.W."/>
            <person name="Haridas S."/>
            <person name="Chen C."/>
            <person name="Bauer D."/>
            <person name="Andreopoulos W."/>
            <person name="Pangilinan J."/>
            <person name="LaButti K."/>
            <person name="Riley R."/>
            <person name="Lipzen A."/>
            <person name="Clum A."/>
            <person name="Drula E."/>
            <person name="Henrissat B."/>
            <person name="Kohler A."/>
            <person name="Grigoriev I.V."/>
            <person name="Martin F.M."/>
            <person name="Hacquard S."/>
        </authorList>
    </citation>
    <scope>NUCLEOTIDE SEQUENCE</scope>
    <source>
        <strain evidence="3">MPI-CAGE-CH-0230</strain>
    </source>
</reference>
<accession>A0A9P8XZX4</accession>
<evidence type="ECO:0000259" key="2">
    <source>
        <dbReference type="Pfam" id="PF13577"/>
    </source>
</evidence>
<dbReference type="InterPro" id="IPR037401">
    <property type="entry name" value="SnoaL-like"/>
</dbReference>
<dbReference type="Proteomes" id="UP000756346">
    <property type="component" value="Unassembled WGS sequence"/>
</dbReference>
<dbReference type="Pfam" id="PF13577">
    <property type="entry name" value="SnoaL_4"/>
    <property type="match status" value="1"/>
</dbReference>
<evidence type="ECO:0000313" key="4">
    <source>
        <dbReference type="Proteomes" id="UP000756346"/>
    </source>
</evidence>
<feature type="signal peptide" evidence="1">
    <location>
        <begin position="1"/>
        <end position="26"/>
    </location>
</feature>
<feature type="domain" description="SnoaL-like" evidence="2">
    <location>
        <begin position="64"/>
        <end position="217"/>
    </location>
</feature>
<keyword evidence="4" id="KW-1185">Reference proteome</keyword>
<dbReference type="RefSeq" id="XP_046008266.1">
    <property type="nucleotide sequence ID" value="XM_046157166.1"/>
</dbReference>
<dbReference type="SUPFAM" id="SSF54427">
    <property type="entry name" value="NTF2-like"/>
    <property type="match status" value="1"/>
</dbReference>
<evidence type="ECO:0000256" key="1">
    <source>
        <dbReference type="SAM" id="SignalP"/>
    </source>
</evidence>
<proteinExistence type="predicted"/>